<proteinExistence type="predicted"/>
<sequence length="169" mass="17904">MTNSIEIITNGTVSFELNRDLTKAALWEQAQAAGFSGGRTSFMNLLSGKAKAACGFEIQVQVPVAKAEKAARKVVNKTEALATLAATLNREVHVVEAKTETYGTVSTSKGRMQVNPMNNGTFSLMFFAAKGTALIEVADLLGEGNVKSQYMTLGKKSEADVAAIIAKLA</sequence>
<accession>A0A249Y2I9</accession>
<name>A0A249Y2I9_9CAUD</name>
<organism evidence="1 2">
    <name type="scientific">Serratia phage 2050H1</name>
    <dbReference type="NCBI Taxonomy" id="2024250"/>
    <lineage>
        <taxon>Viruses</taxon>
        <taxon>Duplodnaviria</taxon>
        <taxon>Heunggongvirae</taxon>
        <taxon>Uroviricota</taxon>
        <taxon>Caudoviricetes</taxon>
        <taxon>Pantevenvirales</taxon>
        <taxon>Ackermannviridae</taxon>
        <taxon>Miltonvirus</taxon>
        <taxon>Miltonvirus MAM1</taxon>
    </lineage>
</organism>
<evidence type="ECO:0000313" key="1">
    <source>
        <dbReference type="EMBL" id="ASZ78900.1"/>
    </source>
</evidence>
<dbReference type="Proteomes" id="UP000224362">
    <property type="component" value="Segment"/>
</dbReference>
<reference evidence="1 2" key="1">
    <citation type="submission" date="2017-06" db="EMBL/GenBank/DDBJ databases">
        <authorList>
            <person name="Kim H.J."/>
            <person name="Triplett B.A."/>
        </authorList>
    </citation>
    <scope>NUCLEOTIDE SEQUENCE [LARGE SCALE GENOMIC DNA]</scope>
</reference>
<dbReference type="EMBL" id="MF285619">
    <property type="protein sequence ID" value="ASZ78900.1"/>
    <property type="molecule type" value="Genomic_DNA"/>
</dbReference>
<protein>
    <submittedName>
        <fullName evidence="1">Uncharacterized protein</fullName>
    </submittedName>
</protein>
<evidence type="ECO:0000313" key="2">
    <source>
        <dbReference type="Proteomes" id="UP000224362"/>
    </source>
</evidence>
<gene>
    <name evidence="1" type="ORF">2050H1_134</name>
</gene>